<name>A0A7M2TFX1_STRCW</name>
<organism evidence="1 2">
    <name type="scientific">Streptomyces chromofuscus</name>
    <dbReference type="NCBI Taxonomy" id="42881"/>
    <lineage>
        <taxon>Bacteria</taxon>
        <taxon>Bacillati</taxon>
        <taxon>Actinomycetota</taxon>
        <taxon>Actinomycetes</taxon>
        <taxon>Kitasatosporales</taxon>
        <taxon>Streptomycetaceae</taxon>
        <taxon>Streptomyces</taxon>
    </lineage>
</organism>
<dbReference type="AlphaFoldDB" id="A0A7M2TFX1"/>
<dbReference type="RefSeq" id="WP_189698401.1">
    <property type="nucleotide sequence ID" value="NZ_BMTA01000008.1"/>
</dbReference>
<evidence type="ECO:0000313" key="1">
    <source>
        <dbReference type="EMBL" id="QOV46638.1"/>
    </source>
</evidence>
<gene>
    <name evidence="1" type="ORF">IPT68_12490</name>
</gene>
<sequence length="85" mass="9607">MGGLVYEVLALPFAPVRGIGWVLQKVVEAAENEYYDPTPVQAALADLERARVEGRIDEESFTAREEELLRRLEEIRLYQLGKTAS</sequence>
<dbReference type="Pfam" id="PF05120">
    <property type="entry name" value="GvpG"/>
    <property type="match status" value="1"/>
</dbReference>
<dbReference type="EMBL" id="CP063374">
    <property type="protein sequence ID" value="QOV46638.1"/>
    <property type="molecule type" value="Genomic_DNA"/>
</dbReference>
<dbReference type="KEGG" id="schf:IPT68_12490"/>
<protein>
    <submittedName>
        <fullName evidence="1">Gas vesicle protein GvpG</fullName>
    </submittedName>
</protein>
<dbReference type="Proteomes" id="UP000594008">
    <property type="component" value="Chromosome"/>
</dbReference>
<accession>A0A7M2TFX1</accession>
<evidence type="ECO:0000313" key="2">
    <source>
        <dbReference type="Proteomes" id="UP000594008"/>
    </source>
</evidence>
<reference evidence="1 2" key="1">
    <citation type="submission" date="2020-10" db="EMBL/GenBank/DDBJ databases">
        <title>Streptomyces chromofuscus complate genome analysis.</title>
        <authorList>
            <person name="Anwar N."/>
        </authorList>
    </citation>
    <scope>NUCLEOTIDE SEQUENCE [LARGE SCALE GENOMIC DNA]</scope>
    <source>
        <strain evidence="1 2">DSM 40273</strain>
    </source>
</reference>
<proteinExistence type="predicted"/>
<keyword evidence="2" id="KW-1185">Reference proteome</keyword>
<dbReference type="InterPro" id="IPR007804">
    <property type="entry name" value="GvpG"/>
</dbReference>